<accession>A0ABW7BAV8</accession>
<name>A0ABW7BAV8_9ACTN</name>
<organism evidence="1 2">
    <name type="scientific">Streptomyces cinerochromogenes</name>
    <dbReference type="NCBI Taxonomy" id="66422"/>
    <lineage>
        <taxon>Bacteria</taxon>
        <taxon>Bacillati</taxon>
        <taxon>Actinomycetota</taxon>
        <taxon>Actinomycetes</taxon>
        <taxon>Kitasatosporales</taxon>
        <taxon>Streptomycetaceae</taxon>
        <taxon>Streptomyces</taxon>
    </lineage>
</organism>
<comment type="caution">
    <text evidence="1">The sequence shown here is derived from an EMBL/GenBank/DDBJ whole genome shotgun (WGS) entry which is preliminary data.</text>
</comment>
<protein>
    <submittedName>
        <fullName evidence="1">Uncharacterized protein</fullName>
    </submittedName>
</protein>
<keyword evidence="2" id="KW-1185">Reference proteome</keyword>
<dbReference type="EMBL" id="JBICYV010000015">
    <property type="protein sequence ID" value="MFG3014341.1"/>
    <property type="molecule type" value="Genomic_DNA"/>
</dbReference>
<gene>
    <name evidence="1" type="ORF">ACGFZB_28760</name>
</gene>
<evidence type="ECO:0000313" key="2">
    <source>
        <dbReference type="Proteomes" id="UP001604267"/>
    </source>
</evidence>
<dbReference type="Proteomes" id="UP001604267">
    <property type="component" value="Unassembled WGS sequence"/>
</dbReference>
<dbReference type="RefSeq" id="WP_392820951.1">
    <property type="nucleotide sequence ID" value="NZ_JBICYV010000015.1"/>
</dbReference>
<evidence type="ECO:0000313" key="1">
    <source>
        <dbReference type="EMBL" id="MFG3014341.1"/>
    </source>
</evidence>
<sequence>MRDSFGTLIEAGDYVLSAASSSSLFKLGTVYLAPSGRLMMEVTQANYSSTNRRSEVGSNVLVLRKADGSVPAHVTGEVAG</sequence>
<proteinExistence type="predicted"/>
<reference evidence="1 2" key="1">
    <citation type="submission" date="2024-10" db="EMBL/GenBank/DDBJ databases">
        <title>The Natural Products Discovery Center: Release of the First 8490 Sequenced Strains for Exploring Actinobacteria Biosynthetic Diversity.</title>
        <authorList>
            <person name="Kalkreuter E."/>
            <person name="Kautsar S.A."/>
            <person name="Yang D."/>
            <person name="Bader C.D."/>
            <person name="Teijaro C.N."/>
            <person name="Fluegel L."/>
            <person name="Davis C.M."/>
            <person name="Simpson J.R."/>
            <person name="Lauterbach L."/>
            <person name="Steele A.D."/>
            <person name="Gui C."/>
            <person name="Meng S."/>
            <person name="Li G."/>
            <person name="Viehrig K."/>
            <person name="Ye F."/>
            <person name="Su P."/>
            <person name="Kiefer A.F."/>
            <person name="Nichols A."/>
            <person name="Cepeda A.J."/>
            <person name="Yan W."/>
            <person name="Fan B."/>
            <person name="Jiang Y."/>
            <person name="Adhikari A."/>
            <person name="Zheng C.-J."/>
            <person name="Schuster L."/>
            <person name="Cowan T.M."/>
            <person name="Smanski M.J."/>
            <person name="Chevrette M.G."/>
            <person name="De Carvalho L.P.S."/>
            <person name="Shen B."/>
        </authorList>
    </citation>
    <scope>NUCLEOTIDE SEQUENCE [LARGE SCALE GENOMIC DNA]</scope>
    <source>
        <strain evidence="1 2">NPDC048320</strain>
    </source>
</reference>